<dbReference type="EMBL" id="WWCJ01000020">
    <property type="protein sequence ID" value="MYN04777.1"/>
    <property type="molecule type" value="Genomic_DNA"/>
</dbReference>
<sequence>MHLLLALLLLATHLTPAVARCEAGPIHEKRFIEAGGIQQWLTIDGSDCANPVVLYVHGGPGNPLTPYADQLFSTWRARYTVVLWDQRGSGMTYGANPAPEGSPLTIEQLRDDGLAVARQVAQHLGQRKLILMGSSWGSVLAVHMAKQRPDMFHAYVGVAQVVDERENGIDAYTRVLALARQANDAEHVPRLEALGTPPWTNPRSFGIMRRAIRKYENLATDAAPKHWWTPAAIYATPKAMADYESGEDYSFLQFVGLKGDGMQARIKLPALGMDFQLPVYLVQGEQDLLTSASVTRRYFERIQAPRKALVLVPRAGHDPNQALMDAQFKVLEERVRPSL</sequence>
<dbReference type="Gene3D" id="3.40.50.1820">
    <property type="entry name" value="alpha/beta hydrolase"/>
    <property type="match status" value="1"/>
</dbReference>
<dbReference type="RefSeq" id="WP_161027735.1">
    <property type="nucleotide sequence ID" value="NZ_WWCJ01000020.1"/>
</dbReference>
<keyword evidence="5 9" id="KW-0378">Hydrolase</keyword>
<dbReference type="GO" id="GO:0004177">
    <property type="term" value="F:aminopeptidase activity"/>
    <property type="evidence" value="ECO:0007669"/>
    <property type="project" value="UniProtKB-EC"/>
</dbReference>
<comment type="catalytic activity">
    <reaction evidence="1">
        <text>Release of N-terminal proline from a peptide.</text>
        <dbReference type="EC" id="3.4.11.5"/>
    </reaction>
</comment>
<gene>
    <name evidence="9" type="ORF">GTP41_22030</name>
</gene>
<dbReference type="InterPro" id="IPR029058">
    <property type="entry name" value="AB_hydrolase_fold"/>
</dbReference>
<dbReference type="Pfam" id="PF12146">
    <property type="entry name" value="Hydrolase_4"/>
    <property type="match status" value="1"/>
</dbReference>
<evidence type="ECO:0000256" key="4">
    <source>
        <dbReference type="ARBA" id="ARBA00022490"/>
    </source>
</evidence>
<dbReference type="GO" id="GO:0005737">
    <property type="term" value="C:cytoplasm"/>
    <property type="evidence" value="ECO:0007669"/>
    <property type="project" value="InterPro"/>
</dbReference>
<evidence type="ECO:0000256" key="1">
    <source>
        <dbReference type="ARBA" id="ARBA00001585"/>
    </source>
</evidence>
<dbReference type="PRINTS" id="PR00793">
    <property type="entry name" value="PROAMNOPTASE"/>
</dbReference>
<feature type="signal peptide" evidence="7">
    <location>
        <begin position="1"/>
        <end position="19"/>
    </location>
</feature>
<evidence type="ECO:0000313" key="9">
    <source>
        <dbReference type="EMBL" id="MYN04777.1"/>
    </source>
</evidence>
<evidence type="ECO:0000256" key="7">
    <source>
        <dbReference type="SAM" id="SignalP"/>
    </source>
</evidence>
<evidence type="ECO:0000259" key="8">
    <source>
        <dbReference type="Pfam" id="PF12146"/>
    </source>
</evidence>
<dbReference type="Proteomes" id="UP000448575">
    <property type="component" value="Unassembled WGS sequence"/>
</dbReference>
<name>A0A6N9HND4_9BURK</name>
<evidence type="ECO:0000256" key="2">
    <source>
        <dbReference type="ARBA" id="ARBA00012568"/>
    </source>
</evidence>
<keyword evidence="10" id="KW-1185">Reference proteome</keyword>
<accession>A0A6N9HND4</accession>
<comment type="caution">
    <text evidence="9">The sequence shown here is derived from an EMBL/GenBank/DDBJ whole genome shotgun (WGS) entry which is preliminary data.</text>
</comment>
<feature type="domain" description="Serine aminopeptidase S33" evidence="8">
    <location>
        <begin position="53"/>
        <end position="318"/>
    </location>
</feature>
<dbReference type="InterPro" id="IPR005944">
    <property type="entry name" value="Pro_iminopeptidase"/>
</dbReference>
<reference evidence="9 10" key="1">
    <citation type="submission" date="2019-12" db="EMBL/GenBank/DDBJ databases">
        <title>Novel species isolated from a subtropical stream in China.</title>
        <authorList>
            <person name="Lu H."/>
        </authorList>
    </citation>
    <scope>NUCLEOTIDE SEQUENCE [LARGE SCALE GENOMIC DNA]</scope>
    <source>
        <strain evidence="9 10">DS3</strain>
    </source>
</reference>
<dbReference type="GO" id="GO:0006508">
    <property type="term" value="P:proteolysis"/>
    <property type="evidence" value="ECO:0007669"/>
    <property type="project" value="InterPro"/>
</dbReference>
<dbReference type="InterPro" id="IPR022742">
    <property type="entry name" value="Hydrolase_4"/>
</dbReference>
<keyword evidence="7" id="KW-0732">Signal</keyword>
<evidence type="ECO:0000256" key="5">
    <source>
        <dbReference type="ARBA" id="ARBA00022801"/>
    </source>
</evidence>
<dbReference type="InterPro" id="IPR002410">
    <property type="entry name" value="Peptidase_S33"/>
</dbReference>
<feature type="chain" id="PRO_5027107874" description="Proline iminopeptidase" evidence="7">
    <location>
        <begin position="20"/>
        <end position="339"/>
    </location>
</feature>
<dbReference type="SUPFAM" id="SSF53474">
    <property type="entry name" value="alpha/beta-Hydrolases"/>
    <property type="match status" value="1"/>
</dbReference>
<evidence type="ECO:0000256" key="3">
    <source>
        <dbReference type="ARBA" id="ARBA00021843"/>
    </source>
</evidence>
<dbReference type="PANTHER" id="PTHR43722:SF1">
    <property type="entry name" value="PROLINE IMINOPEPTIDASE"/>
    <property type="match status" value="1"/>
</dbReference>
<dbReference type="AlphaFoldDB" id="A0A6N9HND4"/>
<evidence type="ECO:0000313" key="10">
    <source>
        <dbReference type="Proteomes" id="UP000448575"/>
    </source>
</evidence>
<protein>
    <recommendedName>
        <fullName evidence="3">Proline iminopeptidase</fullName>
        <ecNumber evidence="2">3.4.11.5</ecNumber>
    </recommendedName>
    <alternativeName>
        <fullName evidence="6">Prolyl aminopeptidase</fullName>
    </alternativeName>
</protein>
<keyword evidence="4" id="KW-0963">Cytoplasm</keyword>
<proteinExistence type="predicted"/>
<evidence type="ECO:0000256" key="6">
    <source>
        <dbReference type="ARBA" id="ARBA00029605"/>
    </source>
</evidence>
<dbReference type="EC" id="3.4.11.5" evidence="2"/>
<dbReference type="PANTHER" id="PTHR43722">
    <property type="entry name" value="PROLINE IMINOPEPTIDASE"/>
    <property type="match status" value="1"/>
</dbReference>
<organism evidence="9 10">
    <name type="scientific">Pseudoduganella guangdongensis</name>
    <dbReference type="NCBI Taxonomy" id="2692179"/>
    <lineage>
        <taxon>Bacteria</taxon>
        <taxon>Pseudomonadati</taxon>
        <taxon>Pseudomonadota</taxon>
        <taxon>Betaproteobacteria</taxon>
        <taxon>Burkholderiales</taxon>
        <taxon>Oxalobacteraceae</taxon>
        <taxon>Telluria group</taxon>
        <taxon>Pseudoduganella</taxon>
    </lineage>
</organism>